<gene>
    <name evidence="1" type="ORF">METZ01_LOCUS251682</name>
</gene>
<accession>A0A382IGX5</accession>
<protein>
    <recommendedName>
        <fullName evidence="2">DUF4390 domain-containing protein</fullName>
    </recommendedName>
</protein>
<evidence type="ECO:0000313" key="1">
    <source>
        <dbReference type="EMBL" id="SVB98828.1"/>
    </source>
</evidence>
<proteinExistence type="predicted"/>
<dbReference type="InterPro" id="IPR025500">
    <property type="entry name" value="DUF4390"/>
</dbReference>
<name>A0A382IGX5_9ZZZZ</name>
<dbReference type="EMBL" id="UINC01067298">
    <property type="protein sequence ID" value="SVB98828.1"/>
    <property type="molecule type" value="Genomic_DNA"/>
</dbReference>
<organism evidence="1">
    <name type="scientific">marine metagenome</name>
    <dbReference type="NCBI Taxonomy" id="408172"/>
    <lineage>
        <taxon>unclassified sequences</taxon>
        <taxon>metagenomes</taxon>
        <taxon>ecological metagenomes</taxon>
    </lineage>
</organism>
<reference evidence="1" key="1">
    <citation type="submission" date="2018-05" db="EMBL/GenBank/DDBJ databases">
        <authorList>
            <person name="Lanie J.A."/>
            <person name="Ng W.-L."/>
            <person name="Kazmierczak K.M."/>
            <person name="Andrzejewski T.M."/>
            <person name="Davidsen T.M."/>
            <person name="Wayne K.J."/>
            <person name="Tettelin H."/>
            <person name="Glass J.I."/>
            <person name="Rusch D."/>
            <person name="Podicherti R."/>
            <person name="Tsui H.-C.T."/>
            <person name="Winkler M.E."/>
        </authorList>
    </citation>
    <scope>NUCLEOTIDE SEQUENCE</scope>
</reference>
<dbReference type="Pfam" id="PF14334">
    <property type="entry name" value="DUF4390"/>
    <property type="match status" value="1"/>
</dbReference>
<dbReference type="AlphaFoldDB" id="A0A382IGX5"/>
<evidence type="ECO:0008006" key="2">
    <source>
        <dbReference type="Google" id="ProtNLM"/>
    </source>
</evidence>
<sequence length="209" mass="23959">MQQKQAYNQIRKHRSKIPAGDLAPTINLPLVGRIGLLFVLLLSLSVAHADFVVIGGNSVVERNRLRTDAELDLALDRTPAEALVAGIPLSLSVDIRLYRLKGPLWKKQIADWRYRHVLDYHRLSGRYSVENLASGQMKTFTTLIEALNSLSLVHISEKLPISIHDNDRLQVRLRARLETNELPAPLRLIALFFRDWQQTSEWQQWEIAR</sequence>